<proteinExistence type="predicted"/>
<dbReference type="OrthoDB" id="3778887at2759"/>
<evidence type="ECO:0000256" key="1">
    <source>
        <dbReference type="SAM" id="MobiDB-lite"/>
    </source>
</evidence>
<name>A0A6A5TNT9_9PLEO</name>
<organism evidence="2 3">
    <name type="scientific">Byssothecium circinans</name>
    <dbReference type="NCBI Taxonomy" id="147558"/>
    <lineage>
        <taxon>Eukaryota</taxon>
        <taxon>Fungi</taxon>
        <taxon>Dikarya</taxon>
        <taxon>Ascomycota</taxon>
        <taxon>Pezizomycotina</taxon>
        <taxon>Dothideomycetes</taxon>
        <taxon>Pleosporomycetidae</taxon>
        <taxon>Pleosporales</taxon>
        <taxon>Massarineae</taxon>
        <taxon>Massarinaceae</taxon>
        <taxon>Byssothecium</taxon>
    </lineage>
</organism>
<gene>
    <name evidence="2" type="ORF">CC80DRAFT_554146</name>
</gene>
<dbReference type="AlphaFoldDB" id="A0A6A5TNT9"/>
<feature type="region of interest" description="Disordered" evidence="1">
    <location>
        <begin position="48"/>
        <end position="67"/>
    </location>
</feature>
<reference evidence="2" key="1">
    <citation type="journal article" date="2020" name="Stud. Mycol.">
        <title>101 Dothideomycetes genomes: a test case for predicting lifestyles and emergence of pathogens.</title>
        <authorList>
            <person name="Haridas S."/>
            <person name="Albert R."/>
            <person name="Binder M."/>
            <person name="Bloem J."/>
            <person name="Labutti K."/>
            <person name="Salamov A."/>
            <person name="Andreopoulos B."/>
            <person name="Baker S."/>
            <person name="Barry K."/>
            <person name="Bills G."/>
            <person name="Bluhm B."/>
            <person name="Cannon C."/>
            <person name="Castanera R."/>
            <person name="Culley D."/>
            <person name="Daum C."/>
            <person name="Ezra D."/>
            <person name="Gonzalez J."/>
            <person name="Henrissat B."/>
            <person name="Kuo A."/>
            <person name="Liang C."/>
            <person name="Lipzen A."/>
            <person name="Lutzoni F."/>
            <person name="Magnuson J."/>
            <person name="Mondo S."/>
            <person name="Nolan M."/>
            <person name="Ohm R."/>
            <person name="Pangilinan J."/>
            <person name="Park H.-J."/>
            <person name="Ramirez L."/>
            <person name="Alfaro M."/>
            <person name="Sun H."/>
            <person name="Tritt A."/>
            <person name="Yoshinaga Y."/>
            <person name="Zwiers L.-H."/>
            <person name="Turgeon B."/>
            <person name="Goodwin S."/>
            <person name="Spatafora J."/>
            <person name="Crous P."/>
            <person name="Grigoriev I."/>
        </authorList>
    </citation>
    <scope>NUCLEOTIDE SEQUENCE</scope>
    <source>
        <strain evidence="2">CBS 675.92</strain>
    </source>
</reference>
<evidence type="ECO:0000313" key="3">
    <source>
        <dbReference type="Proteomes" id="UP000800035"/>
    </source>
</evidence>
<protein>
    <submittedName>
        <fullName evidence="2">Uncharacterized protein</fullName>
    </submittedName>
</protein>
<feature type="compositionally biased region" description="Polar residues" evidence="1">
    <location>
        <begin position="48"/>
        <end position="59"/>
    </location>
</feature>
<evidence type="ECO:0000313" key="2">
    <source>
        <dbReference type="EMBL" id="KAF1950597.1"/>
    </source>
</evidence>
<keyword evidence="3" id="KW-1185">Reference proteome</keyword>
<dbReference type="Proteomes" id="UP000800035">
    <property type="component" value="Unassembled WGS sequence"/>
</dbReference>
<sequence>MSPLSPITTSNELETVKEIVQAYHQIFKIWTTQYQSLEPIQSITSTVPTDNDNDSPTTHTLHRAPHSASTNLRSIGATAVPLDTSPQVTQAYLNRDNCDFALDTFLCPLREKLQSIGARVNSLLVTPFPLLRLHFSGEAISYSPHSVFGITDRLSEQYIADFTIEQYGFEGSAHWFMKEEEYLEVFTEDGRWRIAEDEDVEDGGLHRAEGLERWKGVIRRVCCGLDWGRIEGLEGEERWGFVGEEVRRAFDEVVMGDS</sequence>
<dbReference type="EMBL" id="ML977024">
    <property type="protein sequence ID" value="KAF1950597.1"/>
    <property type="molecule type" value="Genomic_DNA"/>
</dbReference>
<accession>A0A6A5TNT9</accession>